<evidence type="ECO:0000256" key="2">
    <source>
        <dbReference type="ARBA" id="ARBA00022640"/>
    </source>
</evidence>
<accession>A0A9W7L0T3</accession>
<proteinExistence type="predicted"/>
<dbReference type="SUPFAM" id="SSF53474">
    <property type="entry name" value="alpha/beta-Hydrolases"/>
    <property type="match status" value="1"/>
</dbReference>
<evidence type="ECO:0000256" key="1">
    <source>
        <dbReference type="ARBA" id="ARBA00004474"/>
    </source>
</evidence>
<dbReference type="PANTHER" id="PTHR47909">
    <property type="entry name" value="ALPHA/BETA-HYDROLASES SUPERFAMILY PROTEIN"/>
    <property type="match status" value="1"/>
</dbReference>
<name>A0A9W7L0T3_9STRA</name>
<keyword evidence="3" id="KW-1133">Transmembrane helix</keyword>
<feature type="transmembrane region" description="Helical" evidence="3">
    <location>
        <begin position="6"/>
        <end position="23"/>
    </location>
</feature>
<keyword evidence="3" id="KW-0812">Transmembrane</keyword>
<evidence type="ECO:0000313" key="5">
    <source>
        <dbReference type="EMBL" id="GMI19959.1"/>
    </source>
</evidence>
<dbReference type="Pfam" id="PF04755">
    <property type="entry name" value="PAP_fibrillin"/>
    <property type="match status" value="1"/>
</dbReference>
<dbReference type="GO" id="GO:0009536">
    <property type="term" value="C:plastid"/>
    <property type="evidence" value="ECO:0007669"/>
    <property type="project" value="UniProtKB-SubCell"/>
</dbReference>
<keyword evidence="6" id="KW-1185">Reference proteome</keyword>
<dbReference type="AlphaFoldDB" id="A0A9W7L0T3"/>
<evidence type="ECO:0000313" key="6">
    <source>
        <dbReference type="Proteomes" id="UP001165065"/>
    </source>
</evidence>
<comment type="caution">
    <text evidence="5">The sequence shown here is derived from an EMBL/GenBank/DDBJ whole genome shotgun (WGS) entry which is preliminary data.</text>
</comment>
<keyword evidence="3" id="KW-0472">Membrane</keyword>
<dbReference type="Proteomes" id="UP001165065">
    <property type="component" value="Unassembled WGS sequence"/>
</dbReference>
<evidence type="ECO:0000256" key="3">
    <source>
        <dbReference type="SAM" id="Phobius"/>
    </source>
</evidence>
<dbReference type="Gene3D" id="3.40.50.1820">
    <property type="entry name" value="alpha/beta hydrolase"/>
    <property type="match status" value="1"/>
</dbReference>
<keyword evidence="2" id="KW-0934">Plastid</keyword>
<reference evidence="6" key="1">
    <citation type="journal article" date="2023" name="Commun. Biol.">
        <title>Genome analysis of Parmales, the sister group of diatoms, reveals the evolutionary specialization of diatoms from phago-mixotrophs to photoautotrophs.</title>
        <authorList>
            <person name="Ban H."/>
            <person name="Sato S."/>
            <person name="Yoshikawa S."/>
            <person name="Yamada K."/>
            <person name="Nakamura Y."/>
            <person name="Ichinomiya M."/>
            <person name="Sato N."/>
            <person name="Blanc-Mathieu R."/>
            <person name="Endo H."/>
            <person name="Kuwata A."/>
            <person name="Ogata H."/>
        </authorList>
    </citation>
    <scope>NUCLEOTIDE SEQUENCE [LARGE SCALE GENOMIC DNA]</scope>
</reference>
<protein>
    <recommendedName>
        <fullName evidence="4">Plastid lipid-associated protein/fibrillin conserved domain-containing protein</fullName>
    </recommendedName>
</protein>
<sequence>MGARHYVLLMVISFIATVCPFVLQVRPQITKNNLVGGRSGTKLPQKSHFRLEATSTTASSELFNLLSSTRGASFSPEETETLNRLVDDFIVSHPPPPSMDVNGEWQLNAILKPQDPDSDESATNDVPFFSIDSWRNYITSTGPSPVQSLVTSATSVGYVTQILTPERFDNIVSFNKGPFKGNLVVRGLKEKTDGNKLTFRFVTPGSRFLIDAIWGGFVSLPYPVPFKLLGDKALGWLDTIGYDEETGVRVAKGNKGSTFIFRKTTDFEARRLNQAIEYDELVEAFDEDKIGDRSTLKERPIVLCPAQFSTGKDYIPLITELNRRGHPVFPVRLSWLDWISIVKSAFTSDYWKGTLPLQPTLDFYTKEIGRQVSKIDGDYSILAHSIGGWVSRGYLSDAPPNVSGRCRSIVTLGTPHKSPPPSSLASKLDQTRGLLDDVNARKKVPGIKYTSVVSRRVKGGFRGVDEILALSSYFALQGAGKGMEGDGITDIQSGELEGGSKIVLDEAVHLNFLPSPLPFANLRLNGAKWYGDYVDSWIGELCK</sequence>
<dbReference type="PANTHER" id="PTHR47909:SF2">
    <property type="entry name" value="GPI INOSITOL-DEACYLASE"/>
    <property type="match status" value="1"/>
</dbReference>
<feature type="domain" description="Plastid lipid-associated protein/fibrillin conserved" evidence="4">
    <location>
        <begin position="152"/>
        <end position="261"/>
    </location>
</feature>
<comment type="subcellular location">
    <subcellularLocation>
        <location evidence="1">Plastid</location>
    </subcellularLocation>
</comment>
<dbReference type="InterPro" id="IPR006843">
    <property type="entry name" value="PAP/fibrillin_dom"/>
</dbReference>
<organism evidence="5 6">
    <name type="scientific">Triparma columacea</name>
    <dbReference type="NCBI Taxonomy" id="722753"/>
    <lineage>
        <taxon>Eukaryota</taxon>
        <taxon>Sar</taxon>
        <taxon>Stramenopiles</taxon>
        <taxon>Ochrophyta</taxon>
        <taxon>Bolidophyceae</taxon>
        <taxon>Parmales</taxon>
        <taxon>Triparmaceae</taxon>
        <taxon>Triparma</taxon>
    </lineage>
</organism>
<gene>
    <name evidence="5" type="ORF">TrCOL_g5562</name>
</gene>
<evidence type="ECO:0000259" key="4">
    <source>
        <dbReference type="Pfam" id="PF04755"/>
    </source>
</evidence>
<dbReference type="InterPro" id="IPR029058">
    <property type="entry name" value="AB_hydrolase_fold"/>
</dbReference>
<dbReference type="OrthoDB" id="348976at2759"/>
<dbReference type="EMBL" id="BRYA01000502">
    <property type="protein sequence ID" value="GMI19959.1"/>
    <property type="molecule type" value="Genomic_DNA"/>
</dbReference>